<feature type="compositionally biased region" description="Basic and acidic residues" evidence="1">
    <location>
        <begin position="384"/>
        <end position="394"/>
    </location>
</feature>
<keyword evidence="3" id="KW-1185">Reference proteome</keyword>
<gene>
    <name evidence="2" type="ORF">ARMSODRAFT_1022255</name>
</gene>
<organism evidence="2 3">
    <name type="scientific">Armillaria solidipes</name>
    <dbReference type="NCBI Taxonomy" id="1076256"/>
    <lineage>
        <taxon>Eukaryota</taxon>
        <taxon>Fungi</taxon>
        <taxon>Dikarya</taxon>
        <taxon>Basidiomycota</taxon>
        <taxon>Agaricomycotina</taxon>
        <taxon>Agaricomycetes</taxon>
        <taxon>Agaricomycetidae</taxon>
        <taxon>Agaricales</taxon>
        <taxon>Marasmiineae</taxon>
        <taxon>Physalacriaceae</taxon>
        <taxon>Armillaria</taxon>
    </lineage>
</organism>
<feature type="compositionally biased region" description="Acidic residues" evidence="1">
    <location>
        <begin position="112"/>
        <end position="121"/>
    </location>
</feature>
<name>A0A2H3BLL6_9AGAR</name>
<dbReference type="EMBL" id="KZ293445">
    <property type="protein sequence ID" value="PBK65447.1"/>
    <property type="molecule type" value="Genomic_DNA"/>
</dbReference>
<dbReference type="Proteomes" id="UP000218334">
    <property type="component" value="Unassembled WGS sequence"/>
</dbReference>
<accession>A0A2H3BLL6</accession>
<evidence type="ECO:0000256" key="1">
    <source>
        <dbReference type="SAM" id="MobiDB-lite"/>
    </source>
</evidence>
<evidence type="ECO:0008006" key="4">
    <source>
        <dbReference type="Google" id="ProtNLM"/>
    </source>
</evidence>
<feature type="compositionally biased region" description="Polar residues" evidence="1">
    <location>
        <begin position="45"/>
        <end position="56"/>
    </location>
</feature>
<feature type="region of interest" description="Disordered" evidence="1">
    <location>
        <begin position="21"/>
        <end position="164"/>
    </location>
</feature>
<feature type="compositionally biased region" description="Pro residues" evidence="1">
    <location>
        <begin position="96"/>
        <end position="107"/>
    </location>
</feature>
<dbReference type="STRING" id="1076256.A0A2H3BLL6"/>
<evidence type="ECO:0000313" key="2">
    <source>
        <dbReference type="EMBL" id="PBK65447.1"/>
    </source>
</evidence>
<dbReference type="AlphaFoldDB" id="A0A2H3BLL6"/>
<feature type="region of interest" description="Disordered" evidence="1">
    <location>
        <begin position="370"/>
        <end position="394"/>
    </location>
</feature>
<protein>
    <recommendedName>
        <fullName evidence="4">Retrotransposon gag domain-containing protein</fullName>
    </recommendedName>
</protein>
<sequence>MDIADQGIHIDSNGDVFIIKGGVADTRGKPPSKPQNSIPKAVDSGNISTQANTPNGGNNGPSRRHPSPPHGNGGGPPGPPNGGPSHNGRGSTPIPSNRPLPPPPGGGPPDGGSDDDDDREESEDKHDVPRVGYRDPITPRDGTQLTDRSHNQAERNPRALSDHRRQMHICIEQYVDKHLRVRVHLPEGMKAPRLDSKNIPPYAGSLSVAEFWTWIKSLVVYLEVSQLGGFDRDKERKLLIEPMLSGVVKKWYHDHVIEVNEYLNWTFVSILIGLYNRFIHDSAMQEAQSKFDHATFTEGGNTMEGYHDLLQTLIRDMARKPDEYTMNRRFVTGLPQDMREAIFDDQLNVEVNTLDEFVKSAKAFEVTERSKKEYGQFNSTHAPPPRDKGKAAAR</sequence>
<feature type="compositionally biased region" description="Basic and acidic residues" evidence="1">
    <location>
        <begin position="147"/>
        <end position="164"/>
    </location>
</feature>
<feature type="compositionally biased region" description="Basic and acidic residues" evidence="1">
    <location>
        <begin position="122"/>
        <end position="133"/>
    </location>
</feature>
<proteinExistence type="predicted"/>
<evidence type="ECO:0000313" key="3">
    <source>
        <dbReference type="Proteomes" id="UP000218334"/>
    </source>
</evidence>
<reference evidence="3" key="1">
    <citation type="journal article" date="2017" name="Nat. Ecol. Evol.">
        <title>Genome expansion and lineage-specific genetic innovations in the forest pathogenic fungi Armillaria.</title>
        <authorList>
            <person name="Sipos G."/>
            <person name="Prasanna A.N."/>
            <person name="Walter M.C."/>
            <person name="O'Connor E."/>
            <person name="Balint B."/>
            <person name="Krizsan K."/>
            <person name="Kiss B."/>
            <person name="Hess J."/>
            <person name="Varga T."/>
            <person name="Slot J."/>
            <person name="Riley R."/>
            <person name="Boka B."/>
            <person name="Rigling D."/>
            <person name="Barry K."/>
            <person name="Lee J."/>
            <person name="Mihaltcheva S."/>
            <person name="LaButti K."/>
            <person name="Lipzen A."/>
            <person name="Waldron R."/>
            <person name="Moloney N.M."/>
            <person name="Sperisen C."/>
            <person name="Kredics L."/>
            <person name="Vagvoelgyi C."/>
            <person name="Patrignani A."/>
            <person name="Fitzpatrick D."/>
            <person name="Nagy I."/>
            <person name="Doyle S."/>
            <person name="Anderson J.B."/>
            <person name="Grigoriev I.V."/>
            <person name="Gueldener U."/>
            <person name="Muensterkoetter M."/>
            <person name="Nagy L.G."/>
        </authorList>
    </citation>
    <scope>NUCLEOTIDE SEQUENCE [LARGE SCALE GENOMIC DNA]</scope>
    <source>
        <strain evidence="3">28-4</strain>
    </source>
</reference>